<evidence type="ECO:0000313" key="1">
    <source>
        <dbReference type="EMBL" id="AIE59824.1"/>
    </source>
</evidence>
<dbReference type="Gene3D" id="3.40.50.150">
    <property type="entry name" value="Vaccinia Virus protein VP39"/>
    <property type="match status" value="1"/>
</dbReference>
<name>I3DZU6_BACMM</name>
<dbReference type="EMBL" id="CP007739">
    <property type="protein sequence ID" value="AIE59824.1"/>
    <property type="molecule type" value="Genomic_DNA"/>
</dbReference>
<organism evidence="1 2">
    <name type="scientific">Bacillus methanolicus (strain MGA3 / ATCC 53907)</name>
    <dbReference type="NCBI Taxonomy" id="796606"/>
    <lineage>
        <taxon>Bacteria</taxon>
        <taxon>Bacillati</taxon>
        <taxon>Bacillota</taxon>
        <taxon>Bacilli</taxon>
        <taxon>Bacillales</taxon>
        <taxon>Bacillaceae</taxon>
        <taxon>Bacillus</taxon>
    </lineage>
</organism>
<sequence>MHKFWKGIIKPIFIEENVKSIVEIGSEFGDNTFNILEYCSENEGHLTAIDPAPAFDYQKLEEEHGCFTLIKDISLNVLSKIKKYDAVLIDGDHNWYTVFNELKIVEKSALNNNKFPIVLLHDTEWPYARRDMYYFPETIPTEFRKPYANKGMLPGHSELIAPESELVEKSMNRTLNNALFEGGEKNGVLTAIEDFINESSFPLTLYKLPHHYGLGILFHNNKKLQLFIEDLLNKYDGN</sequence>
<dbReference type="eggNOG" id="COG4122">
    <property type="taxonomic scope" value="Bacteria"/>
</dbReference>
<proteinExistence type="predicted"/>
<dbReference type="RefSeq" id="WP_003349330.1">
    <property type="nucleotide sequence ID" value="NZ_ADWW01000004.1"/>
</dbReference>
<accession>I3DZU6</accession>
<protein>
    <recommendedName>
        <fullName evidence="3">Family 2 glycosyl transferase</fullName>
    </recommendedName>
</protein>
<dbReference type="SUPFAM" id="SSF53335">
    <property type="entry name" value="S-adenosyl-L-methionine-dependent methyltransferases"/>
    <property type="match status" value="1"/>
</dbReference>
<gene>
    <name evidence="1" type="ORF">BMMGA3_07015</name>
</gene>
<dbReference type="KEGG" id="bmet:BMMGA3_07015"/>
<evidence type="ECO:0008006" key="3">
    <source>
        <dbReference type="Google" id="ProtNLM"/>
    </source>
</evidence>
<dbReference type="Proteomes" id="UP000027602">
    <property type="component" value="Chromosome"/>
</dbReference>
<dbReference type="HOGENOM" id="CLU_1037657_0_0_9"/>
<keyword evidence="2" id="KW-1185">Reference proteome</keyword>
<dbReference type="InterPro" id="IPR029063">
    <property type="entry name" value="SAM-dependent_MTases_sf"/>
</dbReference>
<reference evidence="1 2" key="1">
    <citation type="journal article" date="2015" name="BMC Genomics">
        <title>Transcriptome analysis of thermophilic methylotrophic Bacillus methanolicus MGA3 using RNA-sequencing provides detailed insights into its previously uncharted transcriptional landscape.</title>
        <authorList>
            <person name="Irla M."/>
            <person name="Neshat A."/>
            <person name="Brautaset T."/>
            <person name="Ruckert C."/>
            <person name="Kalinowski J."/>
            <person name="Wendisch V.F."/>
        </authorList>
    </citation>
    <scope>NUCLEOTIDE SEQUENCE [LARGE SCALE GENOMIC DNA]</scope>
    <source>
        <strain evidence="2">MGA3 / ATCC 53907</strain>
    </source>
</reference>
<dbReference type="Pfam" id="PF13578">
    <property type="entry name" value="Methyltransf_24"/>
    <property type="match status" value="1"/>
</dbReference>
<dbReference type="OrthoDB" id="2469560at2"/>
<evidence type="ECO:0000313" key="2">
    <source>
        <dbReference type="Proteomes" id="UP000027602"/>
    </source>
</evidence>
<dbReference type="AlphaFoldDB" id="I3DZU6"/>
<dbReference type="STRING" id="796606.BMMGA3_07015"/>